<sequence length="64" mass="7241">MSWFGFFDTGRGSFRNILRLFCGGPSRLSRVEGWELGWVVDKRSHVNRRVVDGNQADGVGRLGE</sequence>
<reference evidence="1" key="2">
    <citation type="journal article" date="2024" name="Plant">
        <title>Genomic evolution and insights into agronomic trait innovations of Sesamum species.</title>
        <authorList>
            <person name="Miao H."/>
            <person name="Wang L."/>
            <person name="Qu L."/>
            <person name="Liu H."/>
            <person name="Sun Y."/>
            <person name="Le M."/>
            <person name="Wang Q."/>
            <person name="Wei S."/>
            <person name="Zheng Y."/>
            <person name="Lin W."/>
            <person name="Duan Y."/>
            <person name="Cao H."/>
            <person name="Xiong S."/>
            <person name="Wang X."/>
            <person name="Wei L."/>
            <person name="Li C."/>
            <person name="Ma Q."/>
            <person name="Ju M."/>
            <person name="Zhao R."/>
            <person name="Li G."/>
            <person name="Mu C."/>
            <person name="Tian Q."/>
            <person name="Mei H."/>
            <person name="Zhang T."/>
            <person name="Gao T."/>
            <person name="Zhang H."/>
        </authorList>
    </citation>
    <scope>NUCLEOTIDE SEQUENCE</scope>
    <source>
        <strain evidence="1">G02</strain>
    </source>
</reference>
<reference evidence="1" key="1">
    <citation type="submission" date="2020-06" db="EMBL/GenBank/DDBJ databases">
        <authorList>
            <person name="Li T."/>
            <person name="Hu X."/>
            <person name="Zhang T."/>
            <person name="Song X."/>
            <person name="Zhang H."/>
            <person name="Dai N."/>
            <person name="Sheng W."/>
            <person name="Hou X."/>
            <person name="Wei L."/>
        </authorList>
    </citation>
    <scope>NUCLEOTIDE SEQUENCE</scope>
    <source>
        <strain evidence="1">G02</strain>
        <tissue evidence="1">Leaf</tissue>
    </source>
</reference>
<organism evidence="1">
    <name type="scientific">Sesamum radiatum</name>
    <name type="common">Black benniseed</name>
    <dbReference type="NCBI Taxonomy" id="300843"/>
    <lineage>
        <taxon>Eukaryota</taxon>
        <taxon>Viridiplantae</taxon>
        <taxon>Streptophyta</taxon>
        <taxon>Embryophyta</taxon>
        <taxon>Tracheophyta</taxon>
        <taxon>Spermatophyta</taxon>
        <taxon>Magnoliopsida</taxon>
        <taxon>eudicotyledons</taxon>
        <taxon>Gunneridae</taxon>
        <taxon>Pentapetalae</taxon>
        <taxon>asterids</taxon>
        <taxon>lamiids</taxon>
        <taxon>Lamiales</taxon>
        <taxon>Pedaliaceae</taxon>
        <taxon>Sesamum</taxon>
    </lineage>
</organism>
<proteinExistence type="predicted"/>
<dbReference type="EMBL" id="JACGWJ010000007">
    <property type="protein sequence ID" value="KAL0407599.1"/>
    <property type="molecule type" value="Genomic_DNA"/>
</dbReference>
<comment type="caution">
    <text evidence="1">The sequence shown here is derived from an EMBL/GenBank/DDBJ whole genome shotgun (WGS) entry which is preliminary data.</text>
</comment>
<accession>A0AAW2TT28</accession>
<evidence type="ECO:0000313" key="1">
    <source>
        <dbReference type="EMBL" id="KAL0407599.1"/>
    </source>
</evidence>
<name>A0AAW2TT28_SESRA</name>
<protein>
    <submittedName>
        <fullName evidence="1">Uncharacterized protein</fullName>
    </submittedName>
</protein>
<dbReference type="AlphaFoldDB" id="A0AAW2TT28"/>
<gene>
    <name evidence="1" type="ORF">Sradi_1694300</name>
</gene>